<dbReference type="Gene3D" id="1.10.8.60">
    <property type="match status" value="1"/>
</dbReference>
<evidence type="ECO:0000256" key="6">
    <source>
        <dbReference type="ARBA" id="ARBA00022840"/>
    </source>
</evidence>
<dbReference type="GO" id="GO:0016853">
    <property type="term" value="F:isomerase activity"/>
    <property type="evidence" value="ECO:0007669"/>
    <property type="project" value="UniProtKB-KW"/>
</dbReference>
<dbReference type="Pfam" id="PF09336">
    <property type="entry name" value="Vps4_C"/>
    <property type="match status" value="1"/>
</dbReference>
<proteinExistence type="inferred from homology"/>
<dbReference type="GO" id="GO:0005874">
    <property type="term" value="C:microtubule"/>
    <property type="evidence" value="ECO:0007669"/>
    <property type="project" value="UniProtKB-KW"/>
</dbReference>
<feature type="domain" description="ATPase AAA-type core" evidence="11">
    <location>
        <begin position="239"/>
        <end position="329"/>
    </location>
</feature>
<dbReference type="Ensembl" id="ENSMAMT00000049781.1">
    <property type="protein sequence ID" value="ENSMAMP00000054298.1"/>
    <property type="gene ID" value="ENSMAMG00000017409.2"/>
</dbReference>
<evidence type="ECO:0000256" key="8">
    <source>
        <dbReference type="ARBA" id="ARBA00023235"/>
    </source>
</evidence>
<evidence type="ECO:0000259" key="12">
    <source>
        <dbReference type="Pfam" id="PF09336"/>
    </source>
</evidence>
<dbReference type="GeneTree" id="ENSGT00940000156630"/>
<evidence type="ECO:0000256" key="5">
    <source>
        <dbReference type="ARBA" id="ARBA00022741"/>
    </source>
</evidence>
<evidence type="ECO:0000256" key="9">
    <source>
        <dbReference type="RuleBase" id="RU003651"/>
    </source>
</evidence>
<dbReference type="Pfam" id="PF00004">
    <property type="entry name" value="AAA"/>
    <property type="match status" value="1"/>
</dbReference>
<feature type="compositionally biased region" description="Basic and acidic residues" evidence="10">
    <location>
        <begin position="148"/>
        <end position="171"/>
    </location>
</feature>
<evidence type="ECO:0000256" key="3">
    <source>
        <dbReference type="ARBA" id="ARBA00022490"/>
    </source>
</evidence>
<evidence type="ECO:0000256" key="7">
    <source>
        <dbReference type="ARBA" id="ARBA00023212"/>
    </source>
</evidence>
<evidence type="ECO:0000256" key="4">
    <source>
        <dbReference type="ARBA" id="ARBA00022701"/>
    </source>
</evidence>
<keyword evidence="5 9" id="KW-0547">Nucleotide-binding</keyword>
<feature type="region of interest" description="Disordered" evidence="10">
    <location>
        <begin position="90"/>
        <end position="183"/>
    </location>
</feature>
<protein>
    <submittedName>
        <fullName evidence="15">Katanin catalytic subunit A1</fullName>
    </submittedName>
</protein>
<evidence type="ECO:0000313" key="15">
    <source>
        <dbReference type="Ensembl" id="ENSMAMP00000054298.1"/>
    </source>
</evidence>
<name>A0A7N8XLL7_9TELE</name>
<evidence type="ECO:0000259" key="11">
    <source>
        <dbReference type="Pfam" id="PF00004"/>
    </source>
</evidence>
<dbReference type="InterPro" id="IPR003959">
    <property type="entry name" value="ATPase_AAA_core"/>
</dbReference>
<dbReference type="PANTHER" id="PTHR23074:SF65">
    <property type="entry name" value="KATANIN P60 ATPASE-CONTAINING SUBUNIT A-LIKE 1"/>
    <property type="match status" value="1"/>
</dbReference>
<dbReference type="CDD" id="cd21748">
    <property type="entry name" value="Kp60-NTD"/>
    <property type="match status" value="1"/>
</dbReference>
<dbReference type="InterPro" id="IPR015415">
    <property type="entry name" value="Spast_Vps4_C"/>
</dbReference>
<dbReference type="InterPro" id="IPR041569">
    <property type="entry name" value="AAA_lid_3"/>
</dbReference>
<dbReference type="InterPro" id="IPR050304">
    <property type="entry name" value="MT-severing_AAA_ATPase"/>
</dbReference>
<accession>A0A7N8XLL7</accession>
<sequence>MFMNLAEICDNAKKGREYALLGNYDSSIVYYQGVIQQIHKHCQSLRDPALKVKWQQVRQELTEEYEQVKGIMGTIESFKSEKPVDILAPQSDVRSEDPAVWPPPTPAEHRNPVPVKRPNSAAKQQRKDSPGLQHRGAGQGGRGQTNPKPERPGFRDARGLKAKDDKVKKGVGDTPGDAEQKKFDGIGYDSDLVESLERDIVSRNPNVHWDDIADLEDAKKLLREAVVLPMWMPDFFKGIRRPWKARFYAPTTIFIDEIDSICGRRGTSDEHEASRRVKSELLVQMDGVGGALENDDPSKMVMVLAATNFPWDIDEALRRRLEKRIYIPLPTAVGRVELLKINLREVELASDVDLDLIAEKIDGYSGADITNVCRDASMMAMRRRIQGLSPEEIRALSKDELQMPVTMEDFTLTLKKISKSVSAADLEKYEAWMAEFGSV</sequence>
<comment type="similarity">
    <text evidence="2 9">Belongs to the AAA ATPase family.</text>
</comment>
<keyword evidence="7" id="KW-0206">Cytoskeleton</keyword>
<evidence type="ECO:0000259" key="14">
    <source>
        <dbReference type="Pfam" id="PF21126"/>
    </source>
</evidence>
<evidence type="ECO:0000256" key="1">
    <source>
        <dbReference type="ARBA" id="ARBA00004245"/>
    </source>
</evidence>
<feature type="domain" description="AAA ATPase AAA+ lid" evidence="13">
    <location>
        <begin position="351"/>
        <end position="393"/>
    </location>
</feature>
<dbReference type="FunFam" id="1.10.8.60:FF:000025">
    <property type="entry name" value="Katanin p60 ATPase-containing subunit A1"/>
    <property type="match status" value="1"/>
</dbReference>
<dbReference type="InterPro" id="IPR003960">
    <property type="entry name" value="ATPase_AAA_CS"/>
</dbReference>
<reference evidence="15" key="2">
    <citation type="submission" date="2025-09" db="UniProtKB">
        <authorList>
            <consortium name="Ensembl"/>
        </authorList>
    </citation>
    <scope>IDENTIFICATION</scope>
</reference>
<keyword evidence="6 9" id="KW-0067">ATP-binding</keyword>
<organism evidence="15 16">
    <name type="scientific">Mastacembelus armatus</name>
    <name type="common">zig-zag eel</name>
    <dbReference type="NCBI Taxonomy" id="205130"/>
    <lineage>
        <taxon>Eukaryota</taxon>
        <taxon>Metazoa</taxon>
        <taxon>Chordata</taxon>
        <taxon>Craniata</taxon>
        <taxon>Vertebrata</taxon>
        <taxon>Euteleostomi</taxon>
        <taxon>Actinopterygii</taxon>
        <taxon>Neopterygii</taxon>
        <taxon>Teleostei</taxon>
        <taxon>Neoteleostei</taxon>
        <taxon>Acanthomorphata</taxon>
        <taxon>Anabantaria</taxon>
        <taxon>Synbranchiformes</taxon>
        <taxon>Mastacembelidae</taxon>
        <taxon>Mastacembelus</taxon>
    </lineage>
</organism>
<dbReference type="Proteomes" id="UP000261640">
    <property type="component" value="Unplaced"/>
</dbReference>
<keyword evidence="4" id="KW-0493">Microtubule</keyword>
<dbReference type="GO" id="GO:0005524">
    <property type="term" value="F:ATP binding"/>
    <property type="evidence" value="ECO:0007669"/>
    <property type="project" value="UniProtKB-KW"/>
</dbReference>
<dbReference type="Pfam" id="PF21126">
    <property type="entry name" value="KATNA1_MIT"/>
    <property type="match status" value="1"/>
</dbReference>
<evidence type="ECO:0000259" key="13">
    <source>
        <dbReference type="Pfam" id="PF17862"/>
    </source>
</evidence>
<evidence type="ECO:0000256" key="10">
    <source>
        <dbReference type="SAM" id="MobiDB-lite"/>
    </source>
</evidence>
<dbReference type="PROSITE" id="PS00674">
    <property type="entry name" value="AAA"/>
    <property type="match status" value="1"/>
</dbReference>
<dbReference type="FunFam" id="1.20.58.80:FF:000003">
    <property type="entry name" value="Katanin p60 ATPase-containing subunit A1"/>
    <property type="match status" value="1"/>
</dbReference>
<evidence type="ECO:0000313" key="16">
    <source>
        <dbReference type="Proteomes" id="UP000261640"/>
    </source>
</evidence>
<comment type="subcellular location">
    <subcellularLocation>
        <location evidence="1">Cytoplasm</location>
        <location evidence="1">Cytoskeleton</location>
    </subcellularLocation>
</comment>
<dbReference type="AlphaFoldDB" id="A0A7N8XLL7"/>
<evidence type="ECO:0000256" key="2">
    <source>
        <dbReference type="ARBA" id="ARBA00006914"/>
    </source>
</evidence>
<dbReference type="GO" id="GO:0051013">
    <property type="term" value="P:microtubule severing"/>
    <property type="evidence" value="ECO:0007669"/>
    <property type="project" value="TreeGrafter"/>
</dbReference>
<feature type="domain" description="Katanin p60 ATPase-containing subunit A1 MIT" evidence="14">
    <location>
        <begin position="8"/>
        <end position="71"/>
    </location>
</feature>
<dbReference type="Gene3D" id="1.20.58.80">
    <property type="entry name" value="Phosphotransferase system, lactose/cellobiose-type IIA subunit"/>
    <property type="match status" value="1"/>
</dbReference>
<dbReference type="InterPro" id="IPR027417">
    <property type="entry name" value="P-loop_NTPase"/>
</dbReference>
<feature type="domain" description="Spastin/Vps4 C-terminal" evidence="12">
    <location>
        <begin position="400"/>
        <end position="437"/>
    </location>
</feature>
<dbReference type="Gene3D" id="3.40.50.300">
    <property type="entry name" value="P-loop containing nucleotide triphosphate hydrolases"/>
    <property type="match status" value="2"/>
</dbReference>
<reference evidence="15" key="1">
    <citation type="submission" date="2025-08" db="UniProtKB">
        <authorList>
            <consortium name="Ensembl"/>
        </authorList>
    </citation>
    <scope>IDENTIFICATION</scope>
</reference>
<dbReference type="GO" id="GO:0016887">
    <property type="term" value="F:ATP hydrolysis activity"/>
    <property type="evidence" value="ECO:0007669"/>
    <property type="project" value="InterPro"/>
</dbReference>
<keyword evidence="8" id="KW-0413">Isomerase</keyword>
<keyword evidence="16" id="KW-1185">Reference proteome</keyword>
<dbReference type="InterPro" id="IPR048611">
    <property type="entry name" value="KATNA1_MIT"/>
</dbReference>
<dbReference type="SUPFAM" id="SSF52540">
    <property type="entry name" value="P-loop containing nucleoside triphosphate hydrolases"/>
    <property type="match status" value="1"/>
</dbReference>
<keyword evidence="3" id="KW-0963">Cytoplasm</keyword>
<dbReference type="PANTHER" id="PTHR23074">
    <property type="entry name" value="AAA DOMAIN-CONTAINING"/>
    <property type="match status" value="1"/>
</dbReference>
<dbReference type="Pfam" id="PF17862">
    <property type="entry name" value="AAA_lid_3"/>
    <property type="match status" value="1"/>
</dbReference>